<reference evidence="1" key="1">
    <citation type="submission" date="2022-07" db="EMBL/GenBank/DDBJ databases">
        <title>Genome Sequence of Phlebia brevispora.</title>
        <authorList>
            <person name="Buettner E."/>
        </authorList>
    </citation>
    <scope>NUCLEOTIDE SEQUENCE</scope>
    <source>
        <strain evidence="1">MPL23</strain>
    </source>
</reference>
<sequence>MAEMTRTQTSFQSATVNLNGVRSGPLIAAKGDKQATRVAKIAQCRLVVQQKVQEGLHPDVRLIAKDGKTVVEMSKVNNHKKSDIVLKCIEGVCEVVDQGVVDQLTFGAFSIGDAVKVRSLADTFDLEIDDAPTFCSSRNHVYLEEMNSRLSAKTRIFLDAVYAYYKRQYDKGVLPQEQAWTLYFLGKIIFYPAITEGIDEDSSGYISVHEVNEFVGSKPKGWSVPEWFAFWAVGPYQTDIEYQIKIRNMLFDLEATANYVLPYNARRVQYFCSVIPKLKLIGVYDDMLDISSERRDQEYQYIKVNLQRVRYTLTGDESVPIIVNGQRIEQSLLCLVYILLSRHLKVVKLATKQHIPVDEFMKMRESWEYIFNALDKRISTLVQVWRQQRLDISIHLQSFAGGMFEDWYEQIRYLQRTESASHANGDFAHDTDYEDSLTDGEMEPSGSSHEIPLLLSPIPREPEDDSWLPMEDAEMDQVQSDMESDVKNLNRTQIPESIERKLQIMETSFNERLSVVEDLLRQLLSR</sequence>
<evidence type="ECO:0000313" key="2">
    <source>
        <dbReference type="Proteomes" id="UP001148662"/>
    </source>
</evidence>
<name>A0ACC1TEC0_9APHY</name>
<proteinExistence type="predicted"/>
<gene>
    <name evidence="1" type="ORF">NM688_g482</name>
</gene>
<keyword evidence="2" id="KW-1185">Reference proteome</keyword>
<comment type="caution">
    <text evidence="1">The sequence shown here is derived from an EMBL/GenBank/DDBJ whole genome shotgun (WGS) entry which is preliminary data.</text>
</comment>
<accession>A0ACC1TEC0</accession>
<organism evidence="1 2">
    <name type="scientific">Phlebia brevispora</name>
    <dbReference type="NCBI Taxonomy" id="194682"/>
    <lineage>
        <taxon>Eukaryota</taxon>
        <taxon>Fungi</taxon>
        <taxon>Dikarya</taxon>
        <taxon>Basidiomycota</taxon>
        <taxon>Agaricomycotina</taxon>
        <taxon>Agaricomycetes</taxon>
        <taxon>Polyporales</taxon>
        <taxon>Meruliaceae</taxon>
        <taxon>Phlebia</taxon>
    </lineage>
</organism>
<protein>
    <submittedName>
        <fullName evidence="1">Uncharacterized protein</fullName>
    </submittedName>
</protein>
<evidence type="ECO:0000313" key="1">
    <source>
        <dbReference type="EMBL" id="KAJ3559202.1"/>
    </source>
</evidence>
<dbReference type="Proteomes" id="UP001148662">
    <property type="component" value="Unassembled WGS sequence"/>
</dbReference>
<dbReference type="EMBL" id="JANHOG010000040">
    <property type="protein sequence ID" value="KAJ3559202.1"/>
    <property type="molecule type" value="Genomic_DNA"/>
</dbReference>